<keyword evidence="2" id="KW-0238">DNA-binding</keyword>
<dbReference type="PANTHER" id="PTHR47504:SF2">
    <property type="entry name" value="REGULATORY PROTEIN SOXS"/>
    <property type="match status" value="1"/>
</dbReference>
<dbReference type="SUPFAM" id="SSF46689">
    <property type="entry name" value="Homeodomain-like"/>
    <property type="match status" value="2"/>
</dbReference>
<dbReference type="Gene3D" id="1.10.10.60">
    <property type="entry name" value="Homeodomain-like"/>
    <property type="match status" value="2"/>
</dbReference>
<dbReference type="Proteomes" id="UP000585363">
    <property type="component" value="Unassembled WGS sequence"/>
</dbReference>
<dbReference type="GO" id="GO:0003700">
    <property type="term" value="F:DNA-binding transcription factor activity"/>
    <property type="evidence" value="ECO:0007669"/>
    <property type="project" value="InterPro"/>
</dbReference>
<dbReference type="InterPro" id="IPR018060">
    <property type="entry name" value="HTH_AraC"/>
</dbReference>
<dbReference type="InterPro" id="IPR009057">
    <property type="entry name" value="Homeodomain-like_sf"/>
</dbReference>
<name>A0A848MIE1_9GAMM</name>
<comment type="caution">
    <text evidence="5">The sequence shown here is derived from an EMBL/GenBank/DDBJ whole genome shotgun (WGS) entry which is preliminary data.</text>
</comment>
<gene>
    <name evidence="5" type="ORF">GW590_07695</name>
</gene>
<dbReference type="SMART" id="SM00342">
    <property type="entry name" value="HTH_ARAC"/>
    <property type="match status" value="1"/>
</dbReference>
<reference evidence="5 6" key="2">
    <citation type="submission" date="2020-06" db="EMBL/GenBank/DDBJ databases">
        <title>Polyphasic characterization of a Rahnella strain isolated from tree sap.</title>
        <authorList>
            <person name="Kim I.S."/>
        </authorList>
    </citation>
    <scope>NUCLEOTIDE SEQUENCE [LARGE SCALE GENOMIC DNA]</scope>
    <source>
        <strain evidence="5 6">SAP-1</strain>
    </source>
</reference>
<organism evidence="5 6">
    <name type="scientific">Rouxiella aceris</name>
    <dbReference type="NCBI Taxonomy" id="2703884"/>
    <lineage>
        <taxon>Bacteria</taxon>
        <taxon>Pseudomonadati</taxon>
        <taxon>Pseudomonadota</taxon>
        <taxon>Gammaproteobacteria</taxon>
        <taxon>Enterobacterales</taxon>
        <taxon>Yersiniaceae</taxon>
        <taxon>Rouxiella</taxon>
    </lineage>
</organism>
<evidence type="ECO:0000256" key="3">
    <source>
        <dbReference type="ARBA" id="ARBA00023163"/>
    </source>
</evidence>
<dbReference type="Pfam" id="PF12833">
    <property type="entry name" value="HTH_18"/>
    <property type="match status" value="1"/>
</dbReference>
<evidence type="ECO:0000259" key="4">
    <source>
        <dbReference type="PROSITE" id="PS01124"/>
    </source>
</evidence>
<protein>
    <submittedName>
        <fullName evidence="5">Helix-turn-helix domain-containing protein</fullName>
    </submittedName>
</protein>
<keyword evidence="3" id="KW-0804">Transcription</keyword>
<dbReference type="EMBL" id="JAADJU010000003">
    <property type="protein sequence ID" value="NMP26742.1"/>
    <property type="molecule type" value="Genomic_DNA"/>
</dbReference>
<dbReference type="AlphaFoldDB" id="A0A848MIE1"/>
<feature type="domain" description="HTH araC/xylS-type" evidence="4">
    <location>
        <begin position="9"/>
        <end position="107"/>
    </location>
</feature>
<evidence type="ECO:0000256" key="2">
    <source>
        <dbReference type="ARBA" id="ARBA00023125"/>
    </source>
</evidence>
<dbReference type="PROSITE" id="PS01124">
    <property type="entry name" value="HTH_ARAC_FAMILY_2"/>
    <property type="match status" value="1"/>
</dbReference>
<evidence type="ECO:0000313" key="6">
    <source>
        <dbReference type="Proteomes" id="UP000585363"/>
    </source>
</evidence>
<dbReference type="PANTHER" id="PTHR47504">
    <property type="entry name" value="RIGHT ORIGIN-BINDING PROTEIN"/>
    <property type="match status" value="1"/>
</dbReference>
<accession>A0A848MIE1</accession>
<keyword evidence="6" id="KW-1185">Reference proteome</keyword>
<sequence length="148" mass="17182">MERHVMLINSLIKWIDGNLDKPLKIKSVADKAGYSQWHIQRIFYQVTNKNIAHYIRDRKLELAAYDLLESHETVFQIGLKYGYDSQQSFTRTFVRKYLIPPATFRKMNRPPARSLQSRHCLPTTRLAGPTVNSSTFSRDIESLAAVKI</sequence>
<reference evidence="5 6" key="1">
    <citation type="submission" date="2020-01" db="EMBL/GenBank/DDBJ databases">
        <authorList>
            <person name="Lee S.D."/>
        </authorList>
    </citation>
    <scope>NUCLEOTIDE SEQUENCE [LARGE SCALE GENOMIC DNA]</scope>
    <source>
        <strain evidence="5 6">SAP-1</strain>
    </source>
</reference>
<evidence type="ECO:0000256" key="1">
    <source>
        <dbReference type="ARBA" id="ARBA00023015"/>
    </source>
</evidence>
<dbReference type="InterPro" id="IPR050959">
    <property type="entry name" value="MarA-like"/>
</dbReference>
<dbReference type="GO" id="GO:0043565">
    <property type="term" value="F:sequence-specific DNA binding"/>
    <property type="evidence" value="ECO:0007669"/>
    <property type="project" value="InterPro"/>
</dbReference>
<keyword evidence="1" id="KW-0805">Transcription regulation</keyword>
<proteinExistence type="predicted"/>
<evidence type="ECO:0000313" key="5">
    <source>
        <dbReference type="EMBL" id="NMP26742.1"/>
    </source>
</evidence>